<keyword evidence="1" id="KW-1133">Transmembrane helix</keyword>
<dbReference type="OrthoDB" id="3727008at2"/>
<evidence type="ECO:0000313" key="3">
    <source>
        <dbReference type="Proteomes" id="UP000193435"/>
    </source>
</evidence>
<dbReference type="EMBL" id="FXBJ01000002">
    <property type="protein sequence ID" value="SMH26933.1"/>
    <property type="molecule type" value="Genomic_DNA"/>
</dbReference>
<proteinExistence type="predicted"/>
<organism evidence="2 3">
    <name type="scientific">Carnobacterium iners</name>
    <dbReference type="NCBI Taxonomy" id="1073423"/>
    <lineage>
        <taxon>Bacteria</taxon>
        <taxon>Bacillati</taxon>
        <taxon>Bacillota</taxon>
        <taxon>Bacilli</taxon>
        <taxon>Lactobacillales</taxon>
        <taxon>Carnobacteriaceae</taxon>
        <taxon>Carnobacterium</taxon>
    </lineage>
</organism>
<keyword evidence="3" id="KW-1185">Reference proteome</keyword>
<feature type="transmembrane region" description="Helical" evidence="1">
    <location>
        <begin position="77"/>
        <end position="95"/>
    </location>
</feature>
<keyword evidence="1" id="KW-0472">Membrane</keyword>
<feature type="transmembrane region" description="Helical" evidence="1">
    <location>
        <begin position="149"/>
        <end position="170"/>
    </location>
</feature>
<evidence type="ECO:0000256" key="1">
    <source>
        <dbReference type="SAM" id="Phobius"/>
    </source>
</evidence>
<sequence length="181" mass="20863">MKTKIQWKWVIGASVVFLLFLSFVLPQIASYSSEAIGQSESPDQSFLYSGSQLYDLAESYGEGGRKTYILLRWTFDLVWPVVYTLFLVVWTIKLVEYIPGNKRMRYLVFLPIMAAFFDLLENIGATIVMARYPLESGIIQTLTPVATFIKWNMVLGSFLLLLFLMIKILIVKIKKRLKDKN</sequence>
<dbReference type="Proteomes" id="UP000193435">
    <property type="component" value="Unassembled WGS sequence"/>
</dbReference>
<name>A0A1X7MSK4_9LACT</name>
<keyword evidence="1" id="KW-0812">Transmembrane</keyword>
<dbReference type="AlphaFoldDB" id="A0A1X7MSK4"/>
<reference evidence="2 3" key="1">
    <citation type="submission" date="2017-04" db="EMBL/GenBank/DDBJ databases">
        <authorList>
            <person name="Afonso C.L."/>
            <person name="Miller P.J."/>
            <person name="Scott M.A."/>
            <person name="Spackman E."/>
            <person name="Goraichik I."/>
            <person name="Dimitrov K.M."/>
            <person name="Suarez D.L."/>
            <person name="Swayne D.E."/>
        </authorList>
    </citation>
    <scope>NUCLEOTIDE SEQUENCE [LARGE SCALE GENOMIC DNA]</scope>
    <source>
        <strain evidence="2 3">LMG26642</strain>
    </source>
</reference>
<evidence type="ECO:0000313" key="2">
    <source>
        <dbReference type="EMBL" id="SMH26933.1"/>
    </source>
</evidence>
<protein>
    <submittedName>
        <fullName evidence="2">Uncharacterized protein</fullName>
    </submittedName>
</protein>
<gene>
    <name evidence="2" type="ORF">SAMN04488700_0333</name>
</gene>
<feature type="transmembrane region" description="Helical" evidence="1">
    <location>
        <begin position="107"/>
        <end position="129"/>
    </location>
</feature>
<dbReference type="RefSeq" id="WP_085558687.1">
    <property type="nucleotide sequence ID" value="NZ_FOAH01000022.1"/>
</dbReference>
<accession>A0A1X7MSK4</accession>